<evidence type="ECO:0000256" key="1">
    <source>
        <dbReference type="SAM" id="Phobius"/>
    </source>
</evidence>
<keyword evidence="1" id="KW-0472">Membrane</keyword>
<accession>A0A1L2ZMI4</accession>
<dbReference type="STRING" id="556325.BHE16_03510"/>
<feature type="transmembrane region" description="Helical" evidence="1">
    <location>
        <begin position="105"/>
        <end position="123"/>
    </location>
</feature>
<evidence type="ECO:0000313" key="3">
    <source>
        <dbReference type="Proteomes" id="UP000183530"/>
    </source>
</evidence>
<feature type="transmembrane region" description="Helical" evidence="1">
    <location>
        <begin position="47"/>
        <end position="67"/>
    </location>
</feature>
<sequence>MSVIAVVVAVVILAALSVLQILVAAGRPYGRLVWGGQHRVLPARLRIGSVVAVLIYVAFAVVLFWRAGKTWPPNAFADIATWVMFAYFVLGTVLNAISRSRPERLVATPACAVLAVCTFIVAIG</sequence>
<proteinExistence type="predicted"/>
<organism evidence="2 3">
    <name type="scientific">Neomicrococcus aestuarii</name>
    <dbReference type="NCBI Taxonomy" id="556325"/>
    <lineage>
        <taxon>Bacteria</taxon>
        <taxon>Bacillati</taxon>
        <taxon>Actinomycetota</taxon>
        <taxon>Actinomycetes</taxon>
        <taxon>Micrococcales</taxon>
        <taxon>Micrococcaceae</taxon>
        <taxon>Neomicrococcus</taxon>
    </lineage>
</organism>
<dbReference type="RefSeq" id="WP_071893721.1">
    <property type="nucleotide sequence ID" value="NZ_CP018135.1"/>
</dbReference>
<feature type="transmembrane region" description="Helical" evidence="1">
    <location>
        <begin position="79"/>
        <end position="98"/>
    </location>
</feature>
<protein>
    <submittedName>
        <fullName evidence="2">Uncharacterized protein</fullName>
    </submittedName>
</protein>
<name>A0A1L2ZMI4_9MICC</name>
<dbReference type="OrthoDB" id="1524823at2"/>
<keyword evidence="1" id="KW-0812">Transmembrane</keyword>
<keyword evidence="3" id="KW-1185">Reference proteome</keyword>
<reference evidence="2 3" key="1">
    <citation type="submission" date="2016-11" db="EMBL/GenBank/DDBJ databases">
        <title>Genome sequencing of Zhihengliuella aestuarii B18 antagonistic to Plasmodiophora brassicae.</title>
        <authorList>
            <person name="Luo Y."/>
        </authorList>
    </citation>
    <scope>NUCLEOTIDE SEQUENCE [LARGE SCALE GENOMIC DNA]</scope>
    <source>
        <strain evidence="2 3">B18</strain>
    </source>
</reference>
<dbReference type="AlphaFoldDB" id="A0A1L2ZMI4"/>
<gene>
    <name evidence="2" type="ORF">BHE16_03510</name>
</gene>
<dbReference type="Proteomes" id="UP000183530">
    <property type="component" value="Chromosome"/>
</dbReference>
<dbReference type="EMBL" id="CP018135">
    <property type="protein sequence ID" value="APF40241.1"/>
    <property type="molecule type" value="Genomic_DNA"/>
</dbReference>
<dbReference type="KEGG" id="nae:BHE16_03510"/>
<keyword evidence="1" id="KW-1133">Transmembrane helix</keyword>
<feature type="transmembrane region" description="Helical" evidence="1">
    <location>
        <begin position="6"/>
        <end position="26"/>
    </location>
</feature>
<evidence type="ECO:0000313" key="2">
    <source>
        <dbReference type="EMBL" id="APF40241.1"/>
    </source>
</evidence>